<evidence type="ECO:0000313" key="3">
    <source>
        <dbReference type="Proteomes" id="UP000822476"/>
    </source>
</evidence>
<accession>A0A8S9YKU2</accession>
<dbReference type="AlphaFoldDB" id="A0A8S9YKU2"/>
<proteinExistence type="predicted"/>
<feature type="region of interest" description="Disordered" evidence="1">
    <location>
        <begin position="1"/>
        <end position="35"/>
    </location>
</feature>
<dbReference type="EMBL" id="JTDE01003995">
    <property type="protein sequence ID" value="KAF7255424.1"/>
    <property type="molecule type" value="Genomic_DNA"/>
</dbReference>
<gene>
    <name evidence="2" type="ORF">EG68_07195</name>
</gene>
<dbReference type="Proteomes" id="UP000822476">
    <property type="component" value="Unassembled WGS sequence"/>
</dbReference>
<evidence type="ECO:0000313" key="2">
    <source>
        <dbReference type="EMBL" id="KAF7255424.1"/>
    </source>
</evidence>
<sequence>MERTPRTQPLKHQHHQHQRQQQNLNPQQPPVRQPARTIQAQLVSNKLNREYQPRLSSQTAHFNVSIMNSLGNN</sequence>
<reference evidence="2" key="1">
    <citation type="submission" date="2019-07" db="EMBL/GenBank/DDBJ databases">
        <title>Annotation for the trematode Paragonimus miyazaki's.</title>
        <authorList>
            <person name="Choi Y.-J."/>
        </authorList>
    </citation>
    <scope>NUCLEOTIDE SEQUENCE</scope>
    <source>
        <strain evidence="2">Japan</strain>
    </source>
</reference>
<feature type="compositionally biased region" description="Basic residues" evidence="1">
    <location>
        <begin position="9"/>
        <end position="18"/>
    </location>
</feature>
<evidence type="ECO:0000256" key="1">
    <source>
        <dbReference type="SAM" id="MobiDB-lite"/>
    </source>
</evidence>
<protein>
    <submittedName>
        <fullName evidence="2">Uncharacterized protein</fullName>
    </submittedName>
</protein>
<comment type="caution">
    <text evidence="2">The sequence shown here is derived from an EMBL/GenBank/DDBJ whole genome shotgun (WGS) entry which is preliminary data.</text>
</comment>
<name>A0A8S9YKU2_9TREM</name>
<organism evidence="2 3">
    <name type="scientific">Paragonimus skrjabini miyazakii</name>
    <dbReference type="NCBI Taxonomy" id="59628"/>
    <lineage>
        <taxon>Eukaryota</taxon>
        <taxon>Metazoa</taxon>
        <taxon>Spiralia</taxon>
        <taxon>Lophotrochozoa</taxon>
        <taxon>Platyhelminthes</taxon>
        <taxon>Trematoda</taxon>
        <taxon>Digenea</taxon>
        <taxon>Plagiorchiida</taxon>
        <taxon>Troglotremata</taxon>
        <taxon>Troglotrematidae</taxon>
        <taxon>Paragonimus</taxon>
    </lineage>
</organism>
<keyword evidence="3" id="KW-1185">Reference proteome</keyword>